<evidence type="ECO:0000313" key="3">
    <source>
        <dbReference type="Proteomes" id="UP000053477"/>
    </source>
</evidence>
<reference evidence="2 3" key="1">
    <citation type="submission" date="2015-04" db="EMBL/GenBank/DDBJ databases">
        <title>Complete genome sequence of Schizopora paradoxa KUC8140, a cosmopolitan wood degrader in East Asia.</title>
        <authorList>
            <consortium name="DOE Joint Genome Institute"/>
            <person name="Min B."/>
            <person name="Park H."/>
            <person name="Jang Y."/>
            <person name="Kim J.-J."/>
            <person name="Kim K.H."/>
            <person name="Pangilinan J."/>
            <person name="Lipzen A."/>
            <person name="Riley R."/>
            <person name="Grigoriev I.V."/>
            <person name="Spatafora J.W."/>
            <person name="Choi I.-G."/>
        </authorList>
    </citation>
    <scope>NUCLEOTIDE SEQUENCE [LARGE SCALE GENOMIC DNA]</scope>
    <source>
        <strain evidence="2 3">KUC8140</strain>
    </source>
</reference>
<feature type="region of interest" description="Disordered" evidence="1">
    <location>
        <begin position="93"/>
        <end position="152"/>
    </location>
</feature>
<evidence type="ECO:0000313" key="2">
    <source>
        <dbReference type="EMBL" id="KLO18470.1"/>
    </source>
</evidence>
<organism evidence="2 3">
    <name type="scientific">Schizopora paradoxa</name>
    <dbReference type="NCBI Taxonomy" id="27342"/>
    <lineage>
        <taxon>Eukaryota</taxon>
        <taxon>Fungi</taxon>
        <taxon>Dikarya</taxon>
        <taxon>Basidiomycota</taxon>
        <taxon>Agaricomycotina</taxon>
        <taxon>Agaricomycetes</taxon>
        <taxon>Hymenochaetales</taxon>
        <taxon>Schizoporaceae</taxon>
        <taxon>Schizopora</taxon>
    </lineage>
</organism>
<name>A0A0H2S2D4_9AGAM</name>
<feature type="compositionally biased region" description="Low complexity" evidence="1">
    <location>
        <begin position="95"/>
        <end position="117"/>
    </location>
</feature>
<dbReference type="AlphaFoldDB" id="A0A0H2S2D4"/>
<dbReference type="InParanoid" id="A0A0H2S2D4"/>
<dbReference type="Proteomes" id="UP000053477">
    <property type="component" value="Unassembled WGS sequence"/>
</dbReference>
<dbReference type="EMBL" id="KQ085894">
    <property type="protein sequence ID" value="KLO18470.1"/>
    <property type="molecule type" value="Genomic_DNA"/>
</dbReference>
<sequence length="213" mass="22455">MMHRTLSLARSSAIRTRLSSQPQQRAFHTPFAVLSSSSTSTSSANTSTAPPVTATPAHYEKAYDDVPSVSVSQSTAAASSDAEFQHGHAHAYLVSPDAPHPAHASAAAAARGGSDAGCLEGGGAGEGRGWMERREDGWREDGGRMGRRGEAVRGGGCVWQDGRRVLQCVRDGMGWDEHGLGRREGYVSSAVSQLALEAAPISPNLPSRSFIQR</sequence>
<feature type="compositionally biased region" description="Basic and acidic residues" evidence="1">
    <location>
        <begin position="129"/>
        <end position="151"/>
    </location>
</feature>
<feature type="region of interest" description="Disordered" evidence="1">
    <location>
        <begin position="1"/>
        <end position="26"/>
    </location>
</feature>
<evidence type="ECO:0000256" key="1">
    <source>
        <dbReference type="SAM" id="MobiDB-lite"/>
    </source>
</evidence>
<feature type="compositionally biased region" description="Polar residues" evidence="1">
    <location>
        <begin position="8"/>
        <end position="26"/>
    </location>
</feature>
<feature type="compositionally biased region" description="Gly residues" evidence="1">
    <location>
        <begin position="119"/>
        <end position="128"/>
    </location>
</feature>
<gene>
    <name evidence="2" type="ORF">SCHPADRAFT_886182</name>
</gene>
<protein>
    <submittedName>
        <fullName evidence="2">Uncharacterized protein</fullName>
    </submittedName>
</protein>
<keyword evidence="3" id="KW-1185">Reference proteome</keyword>
<accession>A0A0H2S2D4</accession>
<proteinExistence type="predicted"/>